<dbReference type="RefSeq" id="WP_048268775.1">
    <property type="nucleotide sequence ID" value="NZ_JARTTN020000002.1"/>
</dbReference>
<evidence type="ECO:0000313" key="1">
    <source>
        <dbReference type="EMBL" id="MEC6060303.1"/>
    </source>
</evidence>
<dbReference type="Proteomes" id="UP001176846">
    <property type="component" value="Unassembled WGS sequence"/>
</dbReference>
<proteinExistence type="predicted"/>
<protein>
    <submittedName>
        <fullName evidence="1">DUF6012 family protein</fullName>
    </submittedName>
</protein>
<dbReference type="Pfam" id="PF19475">
    <property type="entry name" value="DUF6012"/>
    <property type="match status" value="1"/>
</dbReference>
<sequence length="138" mass="16156">MYLHLVPTLYHTISNKCRLESVTIPELKFEIKGDALSCGRPFPNKRLNVGMQKNRKAMIGLLLENDKKVSHFTTQYKWYIEDIGIVQHNIKTIVLDCDFDLISQYIGLNIGLDEFKPRLHHSYCRIQIKMVTNKFNMN</sequence>
<comment type="caution">
    <text evidence="1">The sequence shown here is derived from an EMBL/GenBank/DDBJ whole genome shotgun (WGS) entry which is preliminary data.</text>
</comment>
<evidence type="ECO:0000313" key="2">
    <source>
        <dbReference type="Proteomes" id="UP001176846"/>
    </source>
</evidence>
<dbReference type="InterPro" id="IPR046054">
    <property type="entry name" value="DUF6012"/>
</dbReference>
<dbReference type="EMBL" id="JARTTN020000002">
    <property type="protein sequence ID" value="MEC6060303.1"/>
    <property type="molecule type" value="Genomic_DNA"/>
</dbReference>
<gene>
    <name evidence="1" type="ORF">QAB22_027955</name>
</gene>
<dbReference type="AlphaFoldDB" id="A0AAW9PSF7"/>
<organism evidence="1 2">
    <name type="scientific">Klebsiella variicola</name>
    <dbReference type="NCBI Taxonomy" id="244366"/>
    <lineage>
        <taxon>Bacteria</taxon>
        <taxon>Pseudomonadati</taxon>
        <taxon>Pseudomonadota</taxon>
        <taxon>Gammaproteobacteria</taxon>
        <taxon>Enterobacterales</taxon>
        <taxon>Enterobacteriaceae</taxon>
        <taxon>Klebsiella/Raoultella group</taxon>
        <taxon>Klebsiella</taxon>
        <taxon>Klebsiella pneumoniae complex</taxon>
    </lineage>
</organism>
<name>A0AAW9PSF7_KLEVA</name>
<reference evidence="1" key="2">
    <citation type="submission" date="2024-01" db="EMBL/GenBank/DDBJ databases">
        <authorList>
            <person name="Macesic N."/>
        </authorList>
    </citation>
    <scope>NUCLEOTIDE SEQUENCE</scope>
    <source>
        <strain evidence="1">CPO071</strain>
    </source>
</reference>
<reference evidence="1" key="1">
    <citation type="journal article" date="2023" name="Nat. Commun.">
        <title>Genomic dissection of endemic carbapenem resistance reveals metallo-beta-lactamase dissemination through clonal, plasmid and integron transfer.</title>
        <authorList>
            <person name="Macesic N."/>
            <person name="Hawkey J."/>
            <person name="Vezina B."/>
            <person name="Wisniewski J.A."/>
            <person name="Cottingham H."/>
            <person name="Blakeway L.V."/>
            <person name="Harshegyi T."/>
            <person name="Pragastis K."/>
            <person name="Badoordeen G.Z."/>
            <person name="Dennison A."/>
            <person name="Spelman D.W."/>
            <person name="Jenney A.W.J."/>
            <person name="Peleg A.Y."/>
        </authorList>
    </citation>
    <scope>NUCLEOTIDE SEQUENCE</scope>
    <source>
        <strain evidence="1">CPO071</strain>
    </source>
</reference>
<accession>A0AAW9PSF7</accession>